<name>A0A2W5A068_9SPHN</name>
<evidence type="ECO:0000256" key="6">
    <source>
        <dbReference type="SAM" id="Phobius"/>
    </source>
</evidence>
<dbReference type="Proteomes" id="UP000249066">
    <property type="component" value="Unassembled WGS sequence"/>
</dbReference>
<feature type="transmembrane region" description="Helical" evidence="6">
    <location>
        <begin position="60"/>
        <end position="81"/>
    </location>
</feature>
<dbReference type="InterPro" id="IPR000045">
    <property type="entry name" value="Prepilin_IV_endopep_pep"/>
</dbReference>
<dbReference type="GO" id="GO:0005886">
    <property type="term" value="C:plasma membrane"/>
    <property type="evidence" value="ECO:0007669"/>
    <property type="project" value="UniProtKB-SubCell"/>
</dbReference>
<sequence length="157" mass="16838">MSGGPITFALLGVLALLLLVAAFTDIRNRTIANGLNAAIALLAPLYWWSNGLSPWPDMAIQFGLALAIFAIFAGAFAFGMMGGGDVKLLGALALWLPLLTMVRLLVIMSVAGGVLTLGMLIMHKIRKSNRNLEIPYGVAIAFAGLWVIAERYFNQFT</sequence>
<dbReference type="GO" id="GO:0004190">
    <property type="term" value="F:aspartic-type endopeptidase activity"/>
    <property type="evidence" value="ECO:0007669"/>
    <property type="project" value="InterPro"/>
</dbReference>
<evidence type="ECO:0000259" key="7">
    <source>
        <dbReference type="Pfam" id="PF01478"/>
    </source>
</evidence>
<dbReference type="AlphaFoldDB" id="A0A2W5A068"/>
<dbReference type="Gene3D" id="1.20.120.1220">
    <property type="match status" value="1"/>
</dbReference>
<feature type="transmembrane region" description="Helical" evidence="6">
    <location>
        <begin position="134"/>
        <end position="153"/>
    </location>
</feature>
<accession>A0A2W5A068</accession>
<evidence type="ECO:0000256" key="5">
    <source>
        <dbReference type="ARBA" id="ARBA00023136"/>
    </source>
</evidence>
<proteinExistence type="predicted"/>
<reference evidence="8 9" key="1">
    <citation type="submission" date="2017-08" db="EMBL/GenBank/DDBJ databases">
        <title>Infants hospitalized years apart are colonized by the same room-sourced microbial strains.</title>
        <authorList>
            <person name="Brooks B."/>
            <person name="Olm M.R."/>
            <person name="Firek B.A."/>
            <person name="Baker R."/>
            <person name="Thomas B.C."/>
            <person name="Morowitz M.J."/>
            <person name="Banfield J.F."/>
        </authorList>
    </citation>
    <scope>NUCLEOTIDE SEQUENCE [LARGE SCALE GENOMIC DNA]</scope>
    <source>
        <strain evidence="8">S2_018_000_R2_101</strain>
    </source>
</reference>
<comment type="caution">
    <text evidence="8">The sequence shown here is derived from an EMBL/GenBank/DDBJ whole genome shotgun (WGS) entry which is preliminary data.</text>
</comment>
<keyword evidence="5 6" id="KW-0472">Membrane</keyword>
<evidence type="ECO:0000256" key="1">
    <source>
        <dbReference type="ARBA" id="ARBA00004651"/>
    </source>
</evidence>
<organism evidence="8 9">
    <name type="scientific">Sphingomonas sanxanigenens</name>
    <dbReference type="NCBI Taxonomy" id="397260"/>
    <lineage>
        <taxon>Bacteria</taxon>
        <taxon>Pseudomonadati</taxon>
        <taxon>Pseudomonadota</taxon>
        <taxon>Alphaproteobacteria</taxon>
        <taxon>Sphingomonadales</taxon>
        <taxon>Sphingomonadaceae</taxon>
        <taxon>Sphingomonas</taxon>
    </lineage>
</organism>
<comment type="subcellular location">
    <subcellularLocation>
        <location evidence="1">Cell membrane</location>
        <topology evidence="1">Multi-pass membrane protein</topology>
    </subcellularLocation>
</comment>
<feature type="domain" description="Prepilin type IV endopeptidase peptidase" evidence="7">
    <location>
        <begin position="13"/>
        <end position="117"/>
    </location>
</feature>
<dbReference type="EMBL" id="QFNN01000107">
    <property type="protein sequence ID" value="PZO87964.1"/>
    <property type="molecule type" value="Genomic_DNA"/>
</dbReference>
<keyword evidence="2" id="KW-1003">Cell membrane</keyword>
<evidence type="ECO:0000256" key="2">
    <source>
        <dbReference type="ARBA" id="ARBA00022475"/>
    </source>
</evidence>
<dbReference type="InterPro" id="IPR052218">
    <property type="entry name" value="Preflagellin_Peptidase"/>
</dbReference>
<protein>
    <submittedName>
        <fullName evidence="8">Peptidase</fullName>
    </submittedName>
</protein>
<feature type="transmembrane region" description="Helical" evidence="6">
    <location>
        <begin position="101"/>
        <end position="122"/>
    </location>
</feature>
<evidence type="ECO:0000256" key="3">
    <source>
        <dbReference type="ARBA" id="ARBA00022692"/>
    </source>
</evidence>
<evidence type="ECO:0000313" key="8">
    <source>
        <dbReference type="EMBL" id="PZO87964.1"/>
    </source>
</evidence>
<dbReference type="PANTHER" id="PTHR36506:SF1">
    <property type="entry name" value="PREFLAGELLIN PEPTIDASE"/>
    <property type="match status" value="1"/>
</dbReference>
<dbReference type="PANTHER" id="PTHR36506">
    <property type="entry name" value="PREFLAGELLIN PEPTIDASE"/>
    <property type="match status" value="1"/>
</dbReference>
<dbReference type="Pfam" id="PF01478">
    <property type="entry name" value="Peptidase_A24"/>
    <property type="match status" value="1"/>
</dbReference>
<gene>
    <name evidence="8" type="ORF">DI623_13605</name>
</gene>
<evidence type="ECO:0000256" key="4">
    <source>
        <dbReference type="ARBA" id="ARBA00022989"/>
    </source>
</evidence>
<keyword evidence="4 6" id="KW-1133">Transmembrane helix</keyword>
<keyword evidence="3 6" id="KW-0812">Transmembrane</keyword>
<evidence type="ECO:0000313" key="9">
    <source>
        <dbReference type="Proteomes" id="UP000249066"/>
    </source>
</evidence>